<dbReference type="EMBL" id="GL377607">
    <property type="protein sequence ID" value="EFJ19166.1"/>
    <property type="molecule type" value="Genomic_DNA"/>
</dbReference>
<evidence type="ECO:0000256" key="1">
    <source>
        <dbReference type="ARBA" id="ARBA00022723"/>
    </source>
</evidence>
<dbReference type="SUPFAM" id="SSF81660">
    <property type="entry name" value="Metal cation-transporting ATPase, ATP-binding domain N"/>
    <property type="match status" value="1"/>
</dbReference>
<dbReference type="InterPro" id="IPR023299">
    <property type="entry name" value="ATPase_P-typ_cyto_dom_N"/>
</dbReference>
<proteinExistence type="predicted"/>
<sequence length="225" mass="24811">MGHCWNYVCIVYSVTAIMVAVLEAGSEHPLARAVLDYAYHHLVLGGVPSTPKPLSRTRDFSWVKKFSDLKAEAALSVLVGNTKLVTEQGIPLSQQAANYLHEVEERARTDVLVTVGHDLRKEEHQNDSLSPEVSSSLVLIRGVENDLTKLLCRRTNCARICHLPVPDHSFVAHNNQMVGKTKLVTEQGQQAAAYLCEVEEHPRTGVLVTVVRLLAQSAICIVITK</sequence>
<evidence type="ECO:0000313" key="2">
    <source>
        <dbReference type="EMBL" id="EFJ19166.1"/>
    </source>
</evidence>
<dbReference type="KEGG" id="smo:SELMODRAFT_419325"/>
<dbReference type="PANTHER" id="PTHR46594:SF6">
    <property type="entry name" value="COPPER-TRANSPORTING ATPASE RAN1"/>
    <property type="match status" value="1"/>
</dbReference>
<dbReference type="HOGENOM" id="CLU_1231686_0_0_1"/>
<keyword evidence="3" id="KW-1185">Reference proteome</keyword>
<name>D8S8J8_SELML</name>
<dbReference type="PANTHER" id="PTHR46594">
    <property type="entry name" value="P-TYPE CATION-TRANSPORTING ATPASE"/>
    <property type="match status" value="1"/>
</dbReference>
<dbReference type="STRING" id="88036.D8S8J8"/>
<dbReference type="InParanoid" id="D8S8J8"/>
<evidence type="ECO:0000313" key="3">
    <source>
        <dbReference type="Proteomes" id="UP000001514"/>
    </source>
</evidence>
<dbReference type="Gene3D" id="3.40.1110.10">
    <property type="entry name" value="Calcium-transporting ATPase, cytoplasmic domain N"/>
    <property type="match status" value="1"/>
</dbReference>
<accession>D8S8J8</accession>
<keyword evidence="1" id="KW-0479">Metal-binding</keyword>
<dbReference type="GO" id="GO:0000166">
    <property type="term" value="F:nucleotide binding"/>
    <property type="evidence" value="ECO:0007669"/>
    <property type="project" value="InterPro"/>
</dbReference>
<dbReference type="Gramene" id="EFJ19166">
    <property type="protein sequence ID" value="EFJ19166"/>
    <property type="gene ID" value="SELMODRAFT_419325"/>
</dbReference>
<organism evidence="3">
    <name type="scientific">Selaginella moellendorffii</name>
    <name type="common">Spikemoss</name>
    <dbReference type="NCBI Taxonomy" id="88036"/>
    <lineage>
        <taxon>Eukaryota</taxon>
        <taxon>Viridiplantae</taxon>
        <taxon>Streptophyta</taxon>
        <taxon>Embryophyta</taxon>
        <taxon>Tracheophyta</taxon>
        <taxon>Lycopodiopsida</taxon>
        <taxon>Selaginellales</taxon>
        <taxon>Selaginellaceae</taxon>
        <taxon>Selaginella</taxon>
    </lineage>
</organism>
<reference evidence="2 3" key="1">
    <citation type="journal article" date="2011" name="Science">
        <title>The Selaginella genome identifies genetic changes associated with the evolution of vascular plants.</title>
        <authorList>
            <person name="Banks J.A."/>
            <person name="Nishiyama T."/>
            <person name="Hasebe M."/>
            <person name="Bowman J.L."/>
            <person name="Gribskov M."/>
            <person name="dePamphilis C."/>
            <person name="Albert V.A."/>
            <person name="Aono N."/>
            <person name="Aoyama T."/>
            <person name="Ambrose B.A."/>
            <person name="Ashton N.W."/>
            <person name="Axtell M.J."/>
            <person name="Barker E."/>
            <person name="Barker M.S."/>
            <person name="Bennetzen J.L."/>
            <person name="Bonawitz N.D."/>
            <person name="Chapple C."/>
            <person name="Cheng C."/>
            <person name="Correa L.G."/>
            <person name="Dacre M."/>
            <person name="DeBarry J."/>
            <person name="Dreyer I."/>
            <person name="Elias M."/>
            <person name="Engstrom E.M."/>
            <person name="Estelle M."/>
            <person name="Feng L."/>
            <person name="Finet C."/>
            <person name="Floyd S.K."/>
            <person name="Frommer W.B."/>
            <person name="Fujita T."/>
            <person name="Gramzow L."/>
            <person name="Gutensohn M."/>
            <person name="Harholt J."/>
            <person name="Hattori M."/>
            <person name="Heyl A."/>
            <person name="Hirai T."/>
            <person name="Hiwatashi Y."/>
            <person name="Ishikawa M."/>
            <person name="Iwata M."/>
            <person name="Karol K.G."/>
            <person name="Koehler B."/>
            <person name="Kolukisaoglu U."/>
            <person name="Kubo M."/>
            <person name="Kurata T."/>
            <person name="Lalonde S."/>
            <person name="Li K."/>
            <person name="Li Y."/>
            <person name="Litt A."/>
            <person name="Lyons E."/>
            <person name="Manning G."/>
            <person name="Maruyama T."/>
            <person name="Michael T.P."/>
            <person name="Mikami K."/>
            <person name="Miyazaki S."/>
            <person name="Morinaga S."/>
            <person name="Murata T."/>
            <person name="Mueller-Roeber B."/>
            <person name="Nelson D.R."/>
            <person name="Obara M."/>
            <person name="Oguri Y."/>
            <person name="Olmstead R.G."/>
            <person name="Onodera N."/>
            <person name="Petersen B.L."/>
            <person name="Pils B."/>
            <person name="Prigge M."/>
            <person name="Rensing S.A."/>
            <person name="Riano-Pachon D.M."/>
            <person name="Roberts A.W."/>
            <person name="Sato Y."/>
            <person name="Scheller H.V."/>
            <person name="Schulz B."/>
            <person name="Schulz C."/>
            <person name="Shakirov E.V."/>
            <person name="Shibagaki N."/>
            <person name="Shinohara N."/>
            <person name="Shippen D.E."/>
            <person name="Soerensen I."/>
            <person name="Sotooka R."/>
            <person name="Sugimoto N."/>
            <person name="Sugita M."/>
            <person name="Sumikawa N."/>
            <person name="Tanurdzic M."/>
            <person name="Theissen G."/>
            <person name="Ulvskov P."/>
            <person name="Wakazuki S."/>
            <person name="Weng J.K."/>
            <person name="Willats W.W."/>
            <person name="Wipf D."/>
            <person name="Wolf P.G."/>
            <person name="Yang L."/>
            <person name="Zimmer A.D."/>
            <person name="Zhu Q."/>
            <person name="Mitros T."/>
            <person name="Hellsten U."/>
            <person name="Loque D."/>
            <person name="Otillar R."/>
            <person name="Salamov A."/>
            <person name="Schmutz J."/>
            <person name="Shapiro H."/>
            <person name="Lindquist E."/>
            <person name="Lucas S."/>
            <person name="Rokhsar D."/>
            <person name="Grigoriev I.V."/>
        </authorList>
    </citation>
    <scope>NUCLEOTIDE SEQUENCE [LARGE SCALE GENOMIC DNA]</scope>
</reference>
<dbReference type="AlphaFoldDB" id="D8S8J8"/>
<dbReference type="GO" id="GO:0046872">
    <property type="term" value="F:metal ion binding"/>
    <property type="evidence" value="ECO:0007669"/>
    <property type="project" value="UniProtKB-KW"/>
</dbReference>
<protein>
    <submittedName>
        <fullName evidence="2">Uncharacterized protein</fullName>
    </submittedName>
</protein>
<dbReference type="Proteomes" id="UP000001514">
    <property type="component" value="Unassembled WGS sequence"/>
</dbReference>
<gene>
    <name evidence="2" type="ORF">SELMODRAFT_419325</name>
</gene>